<dbReference type="InterPro" id="IPR046539">
    <property type="entry name" value="DUF6604"/>
</dbReference>
<feature type="compositionally biased region" description="Basic and acidic residues" evidence="1">
    <location>
        <begin position="319"/>
        <end position="332"/>
    </location>
</feature>
<dbReference type="Proteomes" id="UP001224890">
    <property type="component" value="Unassembled WGS sequence"/>
</dbReference>
<keyword evidence="4" id="KW-1185">Reference proteome</keyword>
<organism evidence="3 4">
    <name type="scientific">Colletotrichum godetiae</name>
    <dbReference type="NCBI Taxonomy" id="1209918"/>
    <lineage>
        <taxon>Eukaryota</taxon>
        <taxon>Fungi</taxon>
        <taxon>Dikarya</taxon>
        <taxon>Ascomycota</taxon>
        <taxon>Pezizomycotina</taxon>
        <taxon>Sordariomycetes</taxon>
        <taxon>Hypocreomycetidae</taxon>
        <taxon>Glomerellales</taxon>
        <taxon>Glomerellaceae</taxon>
        <taxon>Colletotrichum</taxon>
        <taxon>Colletotrichum acutatum species complex</taxon>
    </lineage>
</organism>
<dbReference type="GeneID" id="85457387"/>
<proteinExistence type="predicted"/>
<evidence type="ECO:0000259" key="2">
    <source>
        <dbReference type="Pfam" id="PF20253"/>
    </source>
</evidence>
<dbReference type="EMBL" id="JAHMHR010000051">
    <property type="protein sequence ID" value="KAK1671004.1"/>
    <property type="molecule type" value="Genomic_DNA"/>
</dbReference>
<evidence type="ECO:0000256" key="1">
    <source>
        <dbReference type="SAM" id="MobiDB-lite"/>
    </source>
</evidence>
<feature type="compositionally biased region" description="Acidic residues" evidence="1">
    <location>
        <begin position="206"/>
        <end position="216"/>
    </location>
</feature>
<dbReference type="Pfam" id="PF20253">
    <property type="entry name" value="DUF6604"/>
    <property type="match status" value="1"/>
</dbReference>
<dbReference type="AlphaFoldDB" id="A0AAJ0ET91"/>
<feature type="region of interest" description="Disordered" evidence="1">
    <location>
        <begin position="183"/>
        <end position="221"/>
    </location>
</feature>
<evidence type="ECO:0000313" key="4">
    <source>
        <dbReference type="Proteomes" id="UP001224890"/>
    </source>
</evidence>
<evidence type="ECO:0000313" key="3">
    <source>
        <dbReference type="EMBL" id="KAK1671004.1"/>
    </source>
</evidence>
<accession>A0AAJ0ET91</accession>
<dbReference type="RefSeq" id="XP_060425007.1">
    <property type="nucleotide sequence ID" value="XM_060572861.1"/>
</dbReference>
<comment type="caution">
    <text evidence="3">The sequence shown here is derived from an EMBL/GenBank/DDBJ whole genome shotgun (WGS) entry which is preliminary data.</text>
</comment>
<feature type="domain" description="DUF6604" evidence="2">
    <location>
        <begin position="69"/>
        <end position="218"/>
    </location>
</feature>
<gene>
    <name evidence="3" type="ORF">BDP55DRAFT_636224</name>
</gene>
<sequence length="639" mass="71280">MAFNAFAGFETKSEDKHRYGKLLPKHHVTCYAFNVPFHWDYLPVIPYHGFDNGRAVVKLLTKYRIAAPQGDTRRTFKSTKDILHAAKILEKGNHTVPAFIVKLLRGVIAKRKYVFSLYQALNVGDAKHAAFVVRLQETLVIITPLASRSTSTGGATSATAATPVVVTPNPYSHLRVREKNVRYQAQVDQDGDEKEATPTFPSKEEGDTDADNDDYDASTLHTSSKLPTATHRRSVKGRVIVRQPEVFREDGETCRVFEVAYLLRTVFPLTSDEMEKTCSHFFDFLEAQPEIDDATDNQLNVVRSCDFRAFVNDRSSNRDQLGRGATLEEHAASTEATEQTDSPDSADDASTELFFGMDLLVTTFDAFRWPDGKLNKDVDVRTRALDLAYDMRIAVDDSLKVLQDSFNYAHGATLLEEMRELLRGLSDYTGGHVGGDVISAAIPATLHLYNALRRSDFNLAEIPILKEFCNLFEVNVAQVGEQGVYRPAADVYLFEPHDNHHKMPPKCLARSLGESNPTSKAQEEKIAKKAVSQPITALMQGAKETVLPEFSGPVPVLENFSEIIDESELKGSLGFSPPVELHAIRGVSMVDNALEVIAEYSKTHRNGKKLSYLDWPTFAARAFNVVDKNATLEQFLWKV</sequence>
<feature type="region of interest" description="Disordered" evidence="1">
    <location>
        <begin position="319"/>
        <end position="347"/>
    </location>
</feature>
<name>A0AAJ0ET91_9PEZI</name>
<protein>
    <recommendedName>
        <fullName evidence="2">DUF6604 domain-containing protein</fullName>
    </recommendedName>
</protein>
<reference evidence="3" key="1">
    <citation type="submission" date="2021-06" db="EMBL/GenBank/DDBJ databases">
        <title>Comparative genomics, transcriptomics and evolutionary studies reveal genomic signatures of adaptation to plant cell wall in hemibiotrophic fungi.</title>
        <authorList>
            <consortium name="DOE Joint Genome Institute"/>
            <person name="Baroncelli R."/>
            <person name="Diaz J.F."/>
            <person name="Benocci T."/>
            <person name="Peng M."/>
            <person name="Battaglia E."/>
            <person name="Haridas S."/>
            <person name="Andreopoulos W."/>
            <person name="Labutti K."/>
            <person name="Pangilinan J."/>
            <person name="Floch G.L."/>
            <person name="Makela M.R."/>
            <person name="Henrissat B."/>
            <person name="Grigoriev I.V."/>
            <person name="Crouch J.A."/>
            <person name="De Vries R.P."/>
            <person name="Sukno S.A."/>
            <person name="Thon M.R."/>
        </authorList>
    </citation>
    <scope>NUCLEOTIDE SEQUENCE</scope>
    <source>
        <strain evidence="3">CBS 193.32</strain>
    </source>
</reference>